<dbReference type="InterPro" id="IPR003837">
    <property type="entry name" value="GatC"/>
</dbReference>
<dbReference type="GO" id="GO:0005524">
    <property type="term" value="F:ATP binding"/>
    <property type="evidence" value="ECO:0007669"/>
    <property type="project" value="UniProtKB-KW"/>
</dbReference>
<sequence>MSKLAKKEVLHVAKLARLTLSPEEEEKYAKQLSQVVEYVGELAEVNTEGVEPTSQTTGLTDVFRTDELKGQDNLSKENALSGSDKIHNGYFVVDAVLSEKGEK</sequence>
<gene>
    <name evidence="1" type="primary">gatC</name>
    <name evidence="2" type="ORF">A2Y68_03705</name>
</gene>
<reference evidence="2 3" key="1">
    <citation type="journal article" date="2016" name="Nat. Commun.">
        <title>Thousands of microbial genomes shed light on interconnected biogeochemical processes in an aquifer system.</title>
        <authorList>
            <person name="Anantharaman K."/>
            <person name="Brown C.T."/>
            <person name="Hug L.A."/>
            <person name="Sharon I."/>
            <person name="Castelle C.J."/>
            <person name="Probst A.J."/>
            <person name="Thomas B.C."/>
            <person name="Singh A."/>
            <person name="Wilkins M.J."/>
            <person name="Karaoz U."/>
            <person name="Brodie E.L."/>
            <person name="Williams K.H."/>
            <person name="Hubbard S.S."/>
            <person name="Banfield J.F."/>
        </authorList>
    </citation>
    <scope>NUCLEOTIDE SEQUENCE [LARGE SCALE GENOMIC DNA]</scope>
</reference>
<dbReference type="HAMAP" id="MF_00122">
    <property type="entry name" value="GatC"/>
    <property type="match status" value="1"/>
</dbReference>
<dbReference type="PANTHER" id="PTHR15004">
    <property type="entry name" value="GLUTAMYL-TRNA(GLN) AMIDOTRANSFERASE SUBUNIT C, MITOCHONDRIAL"/>
    <property type="match status" value="1"/>
</dbReference>
<comment type="catalytic activity">
    <reaction evidence="1">
        <text>L-aspartyl-tRNA(Asn) + L-glutamine + ATP + H2O = L-asparaginyl-tRNA(Asn) + L-glutamate + ADP + phosphate + 2 H(+)</text>
        <dbReference type="Rhea" id="RHEA:14513"/>
        <dbReference type="Rhea" id="RHEA-COMP:9674"/>
        <dbReference type="Rhea" id="RHEA-COMP:9677"/>
        <dbReference type="ChEBI" id="CHEBI:15377"/>
        <dbReference type="ChEBI" id="CHEBI:15378"/>
        <dbReference type="ChEBI" id="CHEBI:29985"/>
        <dbReference type="ChEBI" id="CHEBI:30616"/>
        <dbReference type="ChEBI" id="CHEBI:43474"/>
        <dbReference type="ChEBI" id="CHEBI:58359"/>
        <dbReference type="ChEBI" id="CHEBI:78515"/>
        <dbReference type="ChEBI" id="CHEBI:78516"/>
        <dbReference type="ChEBI" id="CHEBI:456216"/>
    </reaction>
</comment>
<proteinExistence type="inferred from homology"/>
<dbReference type="EMBL" id="MGFR01000003">
    <property type="protein sequence ID" value="OGM09701.1"/>
    <property type="molecule type" value="Genomic_DNA"/>
</dbReference>
<keyword evidence="1" id="KW-0067">ATP-binding</keyword>
<dbReference type="GO" id="GO:0006412">
    <property type="term" value="P:translation"/>
    <property type="evidence" value="ECO:0007669"/>
    <property type="project" value="UniProtKB-UniRule"/>
</dbReference>
<organism evidence="2 3">
    <name type="scientific">Candidatus Woesebacteria bacterium RBG_13_46_13</name>
    <dbReference type="NCBI Taxonomy" id="1802479"/>
    <lineage>
        <taxon>Bacteria</taxon>
        <taxon>Candidatus Woeseibacteriota</taxon>
    </lineage>
</organism>
<comment type="subunit">
    <text evidence="1">Heterotrimer of A, B and C subunits.</text>
</comment>
<comment type="caution">
    <text evidence="2">The sequence shown here is derived from an EMBL/GenBank/DDBJ whole genome shotgun (WGS) entry which is preliminary data.</text>
</comment>
<keyword evidence="1" id="KW-0436">Ligase</keyword>
<dbReference type="GO" id="GO:0050567">
    <property type="term" value="F:glutaminyl-tRNA synthase (glutamine-hydrolyzing) activity"/>
    <property type="evidence" value="ECO:0007669"/>
    <property type="project" value="UniProtKB-UniRule"/>
</dbReference>
<evidence type="ECO:0000313" key="3">
    <source>
        <dbReference type="Proteomes" id="UP000176778"/>
    </source>
</evidence>
<dbReference type="PANTHER" id="PTHR15004:SF0">
    <property type="entry name" value="GLUTAMYL-TRNA(GLN) AMIDOTRANSFERASE SUBUNIT C, MITOCHONDRIAL"/>
    <property type="match status" value="1"/>
</dbReference>
<keyword evidence="1" id="KW-0648">Protein biosynthesis</keyword>
<comment type="function">
    <text evidence="1">Allows the formation of correctly charged Asn-tRNA(Asn) or Gln-tRNA(Gln) through the transamidation of misacylated Asp-tRNA(Asn) or Glu-tRNA(Gln) in organisms which lack either or both of asparaginyl-tRNA or glutaminyl-tRNA synthetases. The reaction takes place in the presence of glutamine and ATP through an activated phospho-Asp-tRNA(Asn) or phospho-Glu-tRNA(Gln).</text>
</comment>
<evidence type="ECO:0000313" key="2">
    <source>
        <dbReference type="EMBL" id="OGM09701.1"/>
    </source>
</evidence>
<dbReference type="GO" id="GO:0006450">
    <property type="term" value="P:regulation of translational fidelity"/>
    <property type="evidence" value="ECO:0007669"/>
    <property type="project" value="InterPro"/>
</dbReference>
<dbReference type="Proteomes" id="UP000176778">
    <property type="component" value="Unassembled WGS sequence"/>
</dbReference>
<dbReference type="Pfam" id="PF02686">
    <property type="entry name" value="GatC"/>
    <property type="match status" value="1"/>
</dbReference>
<keyword evidence="1" id="KW-0547">Nucleotide-binding</keyword>
<name>A0A1F7X3Z4_9BACT</name>
<protein>
    <recommendedName>
        <fullName evidence="1">Aspartyl/glutamyl-tRNA(Asn/Gln) amidotransferase subunit C</fullName>
        <shortName evidence="1">Asp/Glu-ADT subunit C</shortName>
        <ecNumber evidence="1">6.3.5.-</ecNumber>
    </recommendedName>
</protein>
<dbReference type="InterPro" id="IPR036113">
    <property type="entry name" value="Asp/Glu-ADT_sf_sub_c"/>
</dbReference>
<comment type="catalytic activity">
    <reaction evidence="1">
        <text>L-glutamyl-tRNA(Gln) + L-glutamine + ATP + H2O = L-glutaminyl-tRNA(Gln) + L-glutamate + ADP + phosphate + H(+)</text>
        <dbReference type="Rhea" id="RHEA:17521"/>
        <dbReference type="Rhea" id="RHEA-COMP:9681"/>
        <dbReference type="Rhea" id="RHEA-COMP:9684"/>
        <dbReference type="ChEBI" id="CHEBI:15377"/>
        <dbReference type="ChEBI" id="CHEBI:15378"/>
        <dbReference type="ChEBI" id="CHEBI:29985"/>
        <dbReference type="ChEBI" id="CHEBI:30616"/>
        <dbReference type="ChEBI" id="CHEBI:43474"/>
        <dbReference type="ChEBI" id="CHEBI:58359"/>
        <dbReference type="ChEBI" id="CHEBI:78520"/>
        <dbReference type="ChEBI" id="CHEBI:78521"/>
        <dbReference type="ChEBI" id="CHEBI:456216"/>
    </reaction>
</comment>
<dbReference type="AlphaFoldDB" id="A0A1F7X3Z4"/>
<dbReference type="SUPFAM" id="SSF141000">
    <property type="entry name" value="Glu-tRNAGln amidotransferase C subunit"/>
    <property type="match status" value="1"/>
</dbReference>
<dbReference type="GO" id="GO:0050566">
    <property type="term" value="F:asparaginyl-tRNA synthase (glutamine-hydrolyzing) activity"/>
    <property type="evidence" value="ECO:0007669"/>
    <property type="project" value="RHEA"/>
</dbReference>
<dbReference type="STRING" id="1802479.A2Y68_03705"/>
<dbReference type="Gene3D" id="1.10.20.60">
    <property type="entry name" value="Glu-tRNAGln amidotransferase C subunit, N-terminal domain"/>
    <property type="match status" value="1"/>
</dbReference>
<comment type="similarity">
    <text evidence="1">Belongs to the GatC family.</text>
</comment>
<accession>A0A1F7X3Z4</accession>
<dbReference type="NCBIfam" id="TIGR00135">
    <property type="entry name" value="gatC"/>
    <property type="match status" value="1"/>
</dbReference>
<evidence type="ECO:0000256" key="1">
    <source>
        <dbReference type="HAMAP-Rule" id="MF_00122"/>
    </source>
</evidence>
<dbReference type="GO" id="GO:0070681">
    <property type="term" value="P:glutaminyl-tRNAGln biosynthesis via transamidation"/>
    <property type="evidence" value="ECO:0007669"/>
    <property type="project" value="TreeGrafter"/>
</dbReference>
<dbReference type="EC" id="6.3.5.-" evidence="1"/>